<evidence type="ECO:0000256" key="3">
    <source>
        <dbReference type="ARBA" id="ARBA00022553"/>
    </source>
</evidence>
<sequence>MSKNRKIQSGPNTMYPLPLDQLPSKIGERSLPIGICIFNAHKKALFKTPLFETMSNGLRVEKKGFPLLSDEILSFTFSEKYEKESITQYQTKDRDGLPHIILCRVFAVEKGSMDPAVFLAHIQDMTDIETQSRESLIISRYQAVLGKIAHLAVSGASLKDVADFTSRETATALNVEFCKILIPGDSDPLLHLLAGVGWQEGLVGSYVQEGGIYSQAGFAIREKKAVIVRDMGVEHRFSPSTLLSSHHVRSGVSVPMMFQGQVLGAMSIHTVSARSFDAREIDFLETVANTFATILDRWKREETQLSLYKRLFAQVQDGVILTDKNGIILEWNPAMERMSGWSREETIGKTPALLSSGRQSPDFYNLLWQTLLSGKSFVGRFINRQKNQSEFLVWENISPVMDPDNTIRYFLSILTDLSEREKLLEALRQTEQIKLVGQLSGGLLHEIRNPLIGMGSLADHIGASNKLPEELRRQVQLIAGEARRIDELLESHLSVMRPKSFDFQLLDLVDLVEDAHSLLAQAFRKSKIHFSLSLEDPIEPIEGARGPLQQVFLNLMMNAIDAMPEGGSITIGMKPCLHHDKKGINIMITDSGKGIPDHILKRLHEPFFTYGKAKGVGLGLSITRDIVDRHQGKISIESPSGQGVRATVWLPVKQEDK</sequence>
<dbReference type="Gene3D" id="3.30.450.40">
    <property type="match status" value="1"/>
</dbReference>
<dbReference type="NCBIfam" id="TIGR00229">
    <property type="entry name" value="sensory_box"/>
    <property type="match status" value="1"/>
</dbReference>
<evidence type="ECO:0000256" key="1">
    <source>
        <dbReference type="ARBA" id="ARBA00000085"/>
    </source>
</evidence>
<dbReference type="InterPro" id="IPR036097">
    <property type="entry name" value="HisK_dim/P_sf"/>
</dbReference>
<reference evidence="13" key="2">
    <citation type="submission" date="2012-03" db="EMBL/GenBank/DDBJ databases">
        <title>The complete genome sequence of the pioneer microbe on fresh volcanic deposit, Leptospirillum ferrooxidans strain C2-3.</title>
        <authorList>
            <person name="Fujimura R."/>
            <person name="Sato Y."/>
            <person name="Nishizawa T."/>
            <person name="Nanba K."/>
            <person name="Oshima K."/>
            <person name="Hattori M."/>
            <person name="Kamijo T."/>
            <person name="Ohta H."/>
        </authorList>
    </citation>
    <scope>NUCLEOTIDE SEQUENCE [LARGE SCALE GENOMIC DNA]</scope>
    <source>
        <strain evidence="13">C2-3</strain>
    </source>
</reference>
<dbReference type="SMART" id="SM00387">
    <property type="entry name" value="HATPase_c"/>
    <property type="match status" value="1"/>
</dbReference>
<keyword evidence="13" id="KW-1185">Reference proteome</keyword>
<dbReference type="SUPFAM" id="SSF55874">
    <property type="entry name" value="ATPase domain of HSP90 chaperone/DNA topoisomerase II/histidine kinase"/>
    <property type="match status" value="1"/>
</dbReference>
<dbReference type="Proteomes" id="UP000007382">
    <property type="component" value="Chromosome"/>
</dbReference>
<dbReference type="InterPro" id="IPR029016">
    <property type="entry name" value="GAF-like_dom_sf"/>
</dbReference>
<dbReference type="SMART" id="SM00065">
    <property type="entry name" value="GAF"/>
    <property type="match status" value="1"/>
</dbReference>
<dbReference type="GO" id="GO:0006355">
    <property type="term" value="P:regulation of DNA-templated transcription"/>
    <property type="evidence" value="ECO:0007669"/>
    <property type="project" value="InterPro"/>
</dbReference>
<keyword evidence="6 12" id="KW-0418">Kinase</keyword>
<dbReference type="EC" id="2.7.13.3" evidence="2"/>
<keyword evidence="7" id="KW-0067">ATP-binding</keyword>
<dbReference type="InterPro" id="IPR036890">
    <property type="entry name" value="HATPase_C_sf"/>
</dbReference>
<dbReference type="SMART" id="SM00388">
    <property type="entry name" value="HisKA"/>
    <property type="match status" value="1"/>
</dbReference>
<dbReference type="EMBL" id="AP012342">
    <property type="protein sequence ID" value="BAM06487.1"/>
    <property type="molecule type" value="Genomic_DNA"/>
</dbReference>
<name>I0IMI8_LEPFC</name>
<organism evidence="12 13">
    <name type="scientific">Leptospirillum ferrooxidans (strain C2-3)</name>
    <dbReference type="NCBI Taxonomy" id="1162668"/>
    <lineage>
        <taxon>Bacteria</taxon>
        <taxon>Pseudomonadati</taxon>
        <taxon>Nitrospirota</taxon>
        <taxon>Nitrospiria</taxon>
        <taxon>Nitrospirales</taxon>
        <taxon>Nitrospiraceae</taxon>
        <taxon>Leptospirillum</taxon>
    </lineage>
</organism>
<dbReference type="Gene3D" id="1.10.287.130">
    <property type="match status" value="1"/>
</dbReference>
<proteinExistence type="predicted"/>
<comment type="catalytic activity">
    <reaction evidence="1">
        <text>ATP + protein L-histidine = ADP + protein N-phospho-L-histidine.</text>
        <dbReference type="EC" id="2.7.13.3"/>
    </reaction>
</comment>
<dbReference type="InterPro" id="IPR000700">
    <property type="entry name" value="PAS-assoc_C"/>
</dbReference>
<dbReference type="eggNOG" id="COG3852">
    <property type="taxonomic scope" value="Bacteria"/>
</dbReference>
<dbReference type="PROSITE" id="PS50113">
    <property type="entry name" value="PAC"/>
    <property type="match status" value="1"/>
</dbReference>
<dbReference type="Gene3D" id="3.30.450.20">
    <property type="entry name" value="PAS domain"/>
    <property type="match status" value="1"/>
</dbReference>
<dbReference type="InterPro" id="IPR035965">
    <property type="entry name" value="PAS-like_dom_sf"/>
</dbReference>
<dbReference type="eggNOG" id="COG2203">
    <property type="taxonomic scope" value="Bacteria"/>
</dbReference>
<feature type="domain" description="Histidine kinase" evidence="9">
    <location>
        <begin position="442"/>
        <end position="654"/>
    </location>
</feature>
<dbReference type="PROSITE" id="PS50109">
    <property type="entry name" value="HIS_KIN"/>
    <property type="match status" value="1"/>
</dbReference>
<evidence type="ECO:0000313" key="12">
    <source>
        <dbReference type="EMBL" id="BAM06487.1"/>
    </source>
</evidence>
<evidence type="ECO:0000256" key="5">
    <source>
        <dbReference type="ARBA" id="ARBA00022741"/>
    </source>
</evidence>
<evidence type="ECO:0000259" key="11">
    <source>
        <dbReference type="PROSITE" id="PS50113"/>
    </source>
</evidence>
<evidence type="ECO:0000256" key="8">
    <source>
        <dbReference type="ARBA" id="ARBA00023012"/>
    </source>
</evidence>
<dbReference type="HOGENOM" id="CLU_415492_0_0_0"/>
<dbReference type="PANTHER" id="PTHR43065:SF10">
    <property type="entry name" value="PEROXIDE STRESS-ACTIVATED HISTIDINE KINASE MAK3"/>
    <property type="match status" value="1"/>
</dbReference>
<evidence type="ECO:0000256" key="2">
    <source>
        <dbReference type="ARBA" id="ARBA00012438"/>
    </source>
</evidence>
<dbReference type="InterPro" id="IPR003661">
    <property type="entry name" value="HisK_dim/P_dom"/>
</dbReference>
<dbReference type="CDD" id="cd00082">
    <property type="entry name" value="HisKA"/>
    <property type="match status" value="1"/>
</dbReference>
<dbReference type="InterPro" id="IPR003594">
    <property type="entry name" value="HATPase_dom"/>
</dbReference>
<dbReference type="SUPFAM" id="SSF55781">
    <property type="entry name" value="GAF domain-like"/>
    <property type="match status" value="1"/>
</dbReference>
<dbReference type="Gene3D" id="3.30.565.10">
    <property type="entry name" value="Histidine kinase-like ATPase, C-terminal domain"/>
    <property type="match status" value="1"/>
</dbReference>
<dbReference type="KEGG" id="lfc:LFE_0772"/>
<dbReference type="InterPro" id="IPR005467">
    <property type="entry name" value="His_kinase_dom"/>
</dbReference>
<gene>
    <name evidence="12" type="ordered locus">LFE_0772</name>
</gene>
<accession>I0IMI8</accession>
<dbReference type="PANTHER" id="PTHR43065">
    <property type="entry name" value="SENSOR HISTIDINE KINASE"/>
    <property type="match status" value="1"/>
</dbReference>
<dbReference type="InterPro" id="IPR001610">
    <property type="entry name" value="PAC"/>
</dbReference>
<dbReference type="AlphaFoldDB" id="I0IMI8"/>
<dbReference type="InterPro" id="IPR004358">
    <property type="entry name" value="Sig_transdc_His_kin-like_C"/>
</dbReference>
<protein>
    <recommendedName>
        <fullName evidence="2">histidine kinase</fullName>
        <ecNumber evidence="2">2.7.13.3</ecNumber>
    </recommendedName>
</protein>
<evidence type="ECO:0000256" key="6">
    <source>
        <dbReference type="ARBA" id="ARBA00022777"/>
    </source>
</evidence>
<feature type="domain" description="PAS" evidence="10">
    <location>
        <begin position="304"/>
        <end position="350"/>
    </location>
</feature>
<dbReference type="SMART" id="SM00091">
    <property type="entry name" value="PAS"/>
    <property type="match status" value="1"/>
</dbReference>
<dbReference type="PRINTS" id="PR00344">
    <property type="entry name" value="BCTRLSENSOR"/>
</dbReference>
<dbReference type="InterPro" id="IPR013767">
    <property type="entry name" value="PAS_fold"/>
</dbReference>
<feature type="domain" description="PAC" evidence="11">
    <location>
        <begin position="375"/>
        <end position="429"/>
    </location>
</feature>
<dbReference type="SUPFAM" id="SSF47384">
    <property type="entry name" value="Homodimeric domain of signal transducing histidine kinase"/>
    <property type="match status" value="1"/>
</dbReference>
<evidence type="ECO:0000256" key="7">
    <source>
        <dbReference type="ARBA" id="ARBA00022840"/>
    </source>
</evidence>
<dbReference type="CDD" id="cd00130">
    <property type="entry name" value="PAS"/>
    <property type="match status" value="1"/>
</dbReference>
<dbReference type="PROSITE" id="PS50112">
    <property type="entry name" value="PAS"/>
    <property type="match status" value="1"/>
</dbReference>
<reference evidence="12 13" key="1">
    <citation type="journal article" date="2012" name="J. Bacteriol.">
        <title>Complete Genome Sequence of Leptospirillum ferrooxidans Strain C2-3, Isolated from a Fresh Volcanic Ash Deposit on the Island of Miyake, Japan.</title>
        <authorList>
            <person name="Fujimura R."/>
            <person name="Sato Y."/>
            <person name="Nishizawa T."/>
            <person name="Oshima K."/>
            <person name="Kim S.-W."/>
            <person name="Hattori M."/>
            <person name="Kamijo T."/>
            <person name="Ohta H."/>
        </authorList>
    </citation>
    <scope>NUCLEOTIDE SEQUENCE [LARGE SCALE GENOMIC DNA]</scope>
    <source>
        <strain evidence="12 13">C2-3</strain>
    </source>
</reference>
<keyword evidence="4" id="KW-0808">Transferase</keyword>
<dbReference type="GO" id="GO:0005524">
    <property type="term" value="F:ATP binding"/>
    <property type="evidence" value="ECO:0007669"/>
    <property type="project" value="UniProtKB-KW"/>
</dbReference>
<keyword evidence="5" id="KW-0547">Nucleotide-binding</keyword>
<dbReference type="Pfam" id="PF01590">
    <property type="entry name" value="GAF"/>
    <property type="match status" value="1"/>
</dbReference>
<dbReference type="SMART" id="SM00086">
    <property type="entry name" value="PAC"/>
    <property type="match status" value="1"/>
</dbReference>
<evidence type="ECO:0000259" key="9">
    <source>
        <dbReference type="PROSITE" id="PS50109"/>
    </source>
</evidence>
<dbReference type="GO" id="GO:0000155">
    <property type="term" value="F:phosphorelay sensor kinase activity"/>
    <property type="evidence" value="ECO:0007669"/>
    <property type="project" value="InterPro"/>
</dbReference>
<dbReference type="STRING" id="1162668.LFE_0772"/>
<evidence type="ECO:0000313" key="13">
    <source>
        <dbReference type="Proteomes" id="UP000007382"/>
    </source>
</evidence>
<dbReference type="InterPro" id="IPR003018">
    <property type="entry name" value="GAF"/>
</dbReference>
<keyword evidence="8" id="KW-0902">Two-component regulatory system</keyword>
<keyword evidence="3" id="KW-0597">Phosphoprotein</keyword>
<dbReference type="InterPro" id="IPR000014">
    <property type="entry name" value="PAS"/>
</dbReference>
<dbReference type="Pfam" id="PF00989">
    <property type="entry name" value="PAS"/>
    <property type="match status" value="1"/>
</dbReference>
<evidence type="ECO:0000259" key="10">
    <source>
        <dbReference type="PROSITE" id="PS50112"/>
    </source>
</evidence>
<dbReference type="Pfam" id="PF02518">
    <property type="entry name" value="HATPase_c"/>
    <property type="match status" value="1"/>
</dbReference>
<dbReference type="Pfam" id="PF00512">
    <property type="entry name" value="HisKA"/>
    <property type="match status" value="1"/>
</dbReference>
<evidence type="ECO:0000256" key="4">
    <source>
        <dbReference type="ARBA" id="ARBA00022679"/>
    </source>
</evidence>
<dbReference type="SUPFAM" id="SSF55785">
    <property type="entry name" value="PYP-like sensor domain (PAS domain)"/>
    <property type="match status" value="1"/>
</dbReference>
<dbReference type="PATRIC" id="fig|1162668.3.peg.905"/>